<dbReference type="InterPro" id="IPR014036">
    <property type="entry name" value="DeoR-like_C"/>
</dbReference>
<dbReference type="GO" id="GO:0003700">
    <property type="term" value="F:DNA-binding transcription factor activity"/>
    <property type="evidence" value="ECO:0007669"/>
    <property type="project" value="InterPro"/>
</dbReference>
<reference evidence="5 6" key="2">
    <citation type="submission" date="2015-01" db="EMBL/GenBank/DDBJ databases">
        <authorList>
            <consortium name="NBRP consortium"/>
            <person name="Sawabe T."/>
            <person name="Meirelles P."/>
            <person name="Feng G."/>
            <person name="Sayaka M."/>
            <person name="Hattori M."/>
            <person name="Ohkuma M."/>
        </authorList>
    </citation>
    <scope>NUCLEOTIDE SEQUENCE [LARGE SCALE GENOMIC DNA]</scope>
    <source>
        <strain evidence="6">JCM 19231</strain>
    </source>
</reference>
<dbReference type="SUPFAM" id="SSF100950">
    <property type="entry name" value="NagB/RpiA/CoA transferase-like"/>
    <property type="match status" value="1"/>
</dbReference>
<gene>
    <name evidence="5" type="ORF">JCM19231_3687</name>
</gene>
<proteinExistence type="predicted"/>
<evidence type="ECO:0000256" key="3">
    <source>
        <dbReference type="ARBA" id="ARBA00023163"/>
    </source>
</evidence>
<keyword evidence="3" id="KW-0804">Transcription</keyword>
<accession>A0A0B8P4B4</accession>
<dbReference type="EMBL" id="BBRZ01000075">
    <property type="protein sequence ID" value="GAM58133.1"/>
    <property type="molecule type" value="Genomic_DNA"/>
</dbReference>
<feature type="domain" description="HTH deoR-type" evidence="4">
    <location>
        <begin position="1"/>
        <end position="54"/>
    </location>
</feature>
<comment type="caution">
    <text evidence="5">The sequence shown here is derived from an EMBL/GenBank/DDBJ whole genome shotgun (WGS) entry which is preliminary data.</text>
</comment>
<dbReference type="InterPro" id="IPR037171">
    <property type="entry name" value="NagB/RpiA_transferase-like"/>
</dbReference>
<dbReference type="RefSeq" id="WP_261833611.1">
    <property type="nucleotide sequence ID" value="NZ_AP024881.1"/>
</dbReference>
<dbReference type="Pfam" id="PF08220">
    <property type="entry name" value="HTH_DeoR"/>
    <property type="match status" value="1"/>
</dbReference>
<dbReference type="PROSITE" id="PS00894">
    <property type="entry name" value="HTH_DEOR_1"/>
    <property type="match status" value="1"/>
</dbReference>
<dbReference type="SMART" id="SM00420">
    <property type="entry name" value="HTH_DEOR"/>
    <property type="match status" value="1"/>
</dbReference>
<reference evidence="5 6" key="1">
    <citation type="submission" date="2015-01" db="EMBL/GenBank/DDBJ databases">
        <title>Vibrio sp. C1 JCM 19231 whole genome shotgun sequence.</title>
        <authorList>
            <person name="Sawabe T."/>
            <person name="Meirelles P."/>
            <person name="Feng G."/>
            <person name="Sayaka M."/>
            <person name="Hattori M."/>
            <person name="Ohkuma M."/>
        </authorList>
    </citation>
    <scope>NUCLEOTIDE SEQUENCE [LARGE SCALE GENOMIC DNA]</scope>
    <source>
        <strain evidence="6">JCM 19231</strain>
    </source>
</reference>
<sequence length="227" mass="25228">MRKKSIVEHINNYGNARVSDLAIKFSVSEKTIRRDLKYLEGLNKLVRVTGGAVSLKNSDIGTTFSSRSKKNSISKNKLVEQAIPLIKEGDLVGLDASSSCWKLAQSLPDIKITVVTNSLRIIKALNHKKNISIFSLPGNYSRTYEGFYGLSTVIQVEKISLDIFFMSCSGFNIEGDIWDSNKINADLKRAYIKSSKSRVLIADLTKKGKASLIKICKTEDFDIIIST</sequence>
<keyword evidence="1" id="KW-0805">Transcription regulation</keyword>
<dbReference type="SMART" id="SM01134">
    <property type="entry name" value="DeoRC"/>
    <property type="match status" value="1"/>
</dbReference>
<evidence type="ECO:0000313" key="5">
    <source>
        <dbReference type="EMBL" id="GAM58133.1"/>
    </source>
</evidence>
<dbReference type="PROSITE" id="PS51000">
    <property type="entry name" value="HTH_DEOR_2"/>
    <property type="match status" value="1"/>
</dbReference>
<organism evidence="5 6">
    <name type="scientific">Vibrio ishigakensis</name>
    <dbReference type="NCBI Taxonomy" id="1481914"/>
    <lineage>
        <taxon>Bacteria</taxon>
        <taxon>Pseudomonadati</taxon>
        <taxon>Pseudomonadota</taxon>
        <taxon>Gammaproteobacteria</taxon>
        <taxon>Vibrionales</taxon>
        <taxon>Vibrionaceae</taxon>
        <taxon>Vibrio</taxon>
    </lineage>
</organism>
<dbReference type="InterPro" id="IPR018356">
    <property type="entry name" value="Tscrpt_reg_HTH_DeoR_CS"/>
</dbReference>
<dbReference type="InterPro" id="IPR036388">
    <property type="entry name" value="WH-like_DNA-bd_sf"/>
</dbReference>
<keyword evidence="6" id="KW-1185">Reference proteome</keyword>
<dbReference type="AlphaFoldDB" id="A0A0B8P4B4"/>
<evidence type="ECO:0000256" key="2">
    <source>
        <dbReference type="ARBA" id="ARBA00023125"/>
    </source>
</evidence>
<dbReference type="InterPro" id="IPR050313">
    <property type="entry name" value="Carb_Metab_HTH_regulators"/>
</dbReference>
<evidence type="ECO:0000256" key="1">
    <source>
        <dbReference type="ARBA" id="ARBA00023015"/>
    </source>
</evidence>
<dbReference type="Pfam" id="PF00455">
    <property type="entry name" value="DeoRC"/>
    <property type="match status" value="1"/>
</dbReference>
<dbReference type="Gene3D" id="1.10.10.10">
    <property type="entry name" value="Winged helix-like DNA-binding domain superfamily/Winged helix DNA-binding domain"/>
    <property type="match status" value="1"/>
</dbReference>
<dbReference type="Proteomes" id="UP000031671">
    <property type="component" value="Unassembled WGS sequence"/>
</dbReference>
<evidence type="ECO:0000259" key="4">
    <source>
        <dbReference type="PROSITE" id="PS51000"/>
    </source>
</evidence>
<dbReference type="SUPFAM" id="SSF46785">
    <property type="entry name" value="Winged helix' DNA-binding domain"/>
    <property type="match status" value="1"/>
</dbReference>
<name>A0A0B8P4B4_9VIBR</name>
<keyword evidence="2" id="KW-0238">DNA-binding</keyword>
<protein>
    <submittedName>
        <fullName evidence="5">L-fucose operon activator</fullName>
    </submittedName>
</protein>
<dbReference type="PANTHER" id="PTHR30363">
    <property type="entry name" value="HTH-TYPE TRANSCRIPTIONAL REGULATOR SRLR-RELATED"/>
    <property type="match status" value="1"/>
</dbReference>
<dbReference type="InterPro" id="IPR036390">
    <property type="entry name" value="WH_DNA-bd_sf"/>
</dbReference>
<dbReference type="PRINTS" id="PR00037">
    <property type="entry name" value="HTHLACR"/>
</dbReference>
<evidence type="ECO:0000313" key="6">
    <source>
        <dbReference type="Proteomes" id="UP000031671"/>
    </source>
</evidence>
<dbReference type="PANTHER" id="PTHR30363:SF44">
    <property type="entry name" value="AGA OPERON TRANSCRIPTIONAL REPRESSOR-RELATED"/>
    <property type="match status" value="1"/>
</dbReference>
<dbReference type="InterPro" id="IPR001034">
    <property type="entry name" value="DeoR_HTH"/>
</dbReference>
<dbReference type="GO" id="GO:0003677">
    <property type="term" value="F:DNA binding"/>
    <property type="evidence" value="ECO:0007669"/>
    <property type="project" value="UniProtKB-KW"/>
</dbReference>